<accession>I0IC91</accession>
<dbReference type="Pfam" id="PF13088">
    <property type="entry name" value="BNR_2"/>
    <property type="match status" value="1"/>
</dbReference>
<name>I0IC91_PHYMF</name>
<dbReference type="InterPro" id="IPR036278">
    <property type="entry name" value="Sialidase_sf"/>
</dbReference>
<evidence type="ECO:0000313" key="2">
    <source>
        <dbReference type="EMBL" id="BAM02879.1"/>
    </source>
</evidence>
<dbReference type="CDD" id="cd15482">
    <property type="entry name" value="Sialidase_non-viral"/>
    <property type="match status" value="1"/>
</dbReference>
<dbReference type="EMBL" id="AP012338">
    <property type="protein sequence ID" value="BAM02879.1"/>
    <property type="molecule type" value="Genomic_DNA"/>
</dbReference>
<reference evidence="2 3" key="1">
    <citation type="submission" date="2012-02" db="EMBL/GenBank/DDBJ databases">
        <title>Complete genome sequence of Phycisphaera mikurensis NBRC 102666.</title>
        <authorList>
            <person name="Ankai A."/>
            <person name="Hosoyama A."/>
            <person name="Terui Y."/>
            <person name="Sekine M."/>
            <person name="Fukai R."/>
            <person name="Kato Y."/>
            <person name="Nakamura S."/>
            <person name="Yamada-Narita S."/>
            <person name="Kawakoshi A."/>
            <person name="Fukunaga Y."/>
            <person name="Yamazaki S."/>
            <person name="Fujita N."/>
        </authorList>
    </citation>
    <scope>NUCLEOTIDE SEQUENCE [LARGE SCALE GENOMIC DNA]</scope>
    <source>
        <strain evidence="3">NBRC 102666 / KCTC 22515 / FYK2301M01</strain>
    </source>
</reference>
<evidence type="ECO:0000313" key="3">
    <source>
        <dbReference type="Proteomes" id="UP000007881"/>
    </source>
</evidence>
<dbReference type="eggNOG" id="COG4409">
    <property type="taxonomic scope" value="Bacteria"/>
</dbReference>
<protein>
    <recommendedName>
        <fullName evidence="1">Sialidase domain-containing protein</fullName>
    </recommendedName>
</protein>
<dbReference type="InterPro" id="IPR011040">
    <property type="entry name" value="Sialidase"/>
</dbReference>
<dbReference type="Gene3D" id="2.120.10.10">
    <property type="match status" value="2"/>
</dbReference>
<organism evidence="2 3">
    <name type="scientific">Phycisphaera mikurensis (strain NBRC 102666 / KCTC 22515 / FYK2301M01)</name>
    <dbReference type="NCBI Taxonomy" id="1142394"/>
    <lineage>
        <taxon>Bacteria</taxon>
        <taxon>Pseudomonadati</taxon>
        <taxon>Planctomycetota</taxon>
        <taxon>Phycisphaerae</taxon>
        <taxon>Phycisphaerales</taxon>
        <taxon>Phycisphaeraceae</taxon>
        <taxon>Phycisphaera</taxon>
    </lineage>
</organism>
<dbReference type="SUPFAM" id="SSF50939">
    <property type="entry name" value="Sialidases"/>
    <property type="match status" value="1"/>
</dbReference>
<sequence>MLAAAALAAVFPLGGCGPAAGGTRPAPAASLAVVADGGVLHRLVGHANADGKTMSLAYDRSADGGAAWSPPVAVKGDPAGPPIKKVSRGEDAAIAAAGDTLLAVWPGRGTGVWGSGPLGSAVSRDGGRTWSPAGDPAPFPADDPAGAHGARFPALQASPGGGFTLVWIDASDDARSMRSARFDPDASSWSEPVVVDAAGCACCWNALAAVGGAEVFVYRDVEPSDMAAARTFDGGRTWSDGSPVARFGWASDGCPHVGAGLAAEPDGGRLFAAVWTGQDGAAGLYRAFSDDAGESWSPPVRLGGDGATHPRMAALGGGVVAAAWTRHAAEGTTLVAAISTDRGETWSEPAAFAGGGPDLPSHVLLAAVGGRLTAHWTEAAGEAPAAVRSAVLPLPR</sequence>
<feature type="domain" description="Sialidase" evidence="1">
    <location>
        <begin position="176"/>
        <end position="351"/>
    </location>
</feature>
<dbReference type="KEGG" id="phm:PSMK_07200"/>
<gene>
    <name evidence="2" type="ordered locus">PSMK_07200</name>
</gene>
<evidence type="ECO:0000259" key="1">
    <source>
        <dbReference type="Pfam" id="PF13088"/>
    </source>
</evidence>
<dbReference type="STRING" id="1142394.PSMK_07200"/>
<dbReference type="HOGENOM" id="CLU_047815_0_0_0"/>
<dbReference type="AlphaFoldDB" id="I0IC91"/>
<keyword evidence="3" id="KW-1185">Reference proteome</keyword>
<dbReference type="Proteomes" id="UP000007881">
    <property type="component" value="Chromosome"/>
</dbReference>
<proteinExistence type="predicted"/>